<feature type="domain" description="Gcp-like" evidence="7">
    <location>
        <begin position="31"/>
        <end position="151"/>
    </location>
</feature>
<name>A0A410H3C0_9GAMM</name>
<dbReference type="PANTHER" id="PTHR11735:SF11">
    <property type="entry name" value="TRNA THREONYLCARBAMOYLADENOSINE BIOSYNTHESIS PROTEIN TSAB"/>
    <property type="match status" value="1"/>
</dbReference>
<evidence type="ECO:0000256" key="1">
    <source>
        <dbReference type="ARBA" id="ARBA00004496"/>
    </source>
</evidence>
<keyword evidence="8" id="KW-0808">Transferase</keyword>
<sequence length="227" mass="24274">MTMQTILAVETSTQACSACLKRGEDVYLEYELAPQKHADRLLPMVDSVLKQAGIRPGEIDALAYGEGPGAFTGIRIAAGVIQGLAFAWQKPVVSVSTLEALAWQGYQASGQAQWWACLDARMQELYVQSCRIESGVLASDSAQLVSEVQALAMINDSGISQGVGDIDQVFPAIQAAFGHWELALPSAEAVAAIAAQRPEQAFDVEEVLPQPVYLRNDVADKKPTPAA</sequence>
<gene>
    <name evidence="8" type="primary">tsaB</name>
    <name evidence="8" type="ORF">EPV75_06995</name>
</gene>
<evidence type="ECO:0000256" key="5">
    <source>
        <dbReference type="ARBA" id="ARBA00022694"/>
    </source>
</evidence>
<dbReference type="Proteomes" id="UP000285478">
    <property type="component" value="Chromosome"/>
</dbReference>
<dbReference type="InterPro" id="IPR000905">
    <property type="entry name" value="Gcp-like_dom"/>
</dbReference>
<dbReference type="PANTHER" id="PTHR11735">
    <property type="entry name" value="TRNA N6-ADENOSINE THREONYLCARBAMOYLTRANSFERASE"/>
    <property type="match status" value="1"/>
</dbReference>
<keyword evidence="5" id="KW-0819">tRNA processing</keyword>
<evidence type="ECO:0000256" key="3">
    <source>
        <dbReference type="ARBA" id="ARBA00019012"/>
    </source>
</evidence>
<dbReference type="GO" id="GO:0005829">
    <property type="term" value="C:cytosol"/>
    <property type="evidence" value="ECO:0007669"/>
    <property type="project" value="TreeGrafter"/>
</dbReference>
<dbReference type="InterPro" id="IPR043129">
    <property type="entry name" value="ATPase_NBD"/>
</dbReference>
<dbReference type="FunFam" id="3.30.420.40:FF:000097">
    <property type="entry name" value="tRNA threonylcarbamoyladenosine biosynthesis protein TsaB"/>
    <property type="match status" value="1"/>
</dbReference>
<protein>
    <recommendedName>
        <fullName evidence="3">tRNA threonylcarbamoyladenosine biosynthesis protein TsaB</fullName>
    </recommendedName>
    <alternativeName>
        <fullName evidence="6">t(6)A37 threonylcarbamoyladenosine biosynthesis protein TsaB</fullName>
    </alternativeName>
</protein>
<dbReference type="RefSeq" id="WP_128384916.1">
    <property type="nucleotide sequence ID" value="NZ_CP035033.1"/>
</dbReference>
<keyword evidence="9" id="KW-1185">Reference proteome</keyword>
<evidence type="ECO:0000259" key="7">
    <source>
        <dbReference type="Pfam" id="PF00814"/>
    </source>
</evidence>
<evidence type="ECO:0000313" key="8">
    <source>
        <dbReference type="EMBL" id="QAB15425.1"/>
    </source>
</evidence>
<dbReference type="AlphaFoldDB" id="A0A410H3C0"/>
<evidence type="ECO:0000256" key="4">
    <source>
        <dbReference type="ARBA" id="ARBA00022490"/>
    </source>
</evidence>
<evidence type="ECO:0000256" key="6">
    <source>
        <dbReference type="ARBA" id="ARBA00032446"/>
    </source>
</evidence>
<dbReference type="InterPro" id="IPR022496">
    <property type="entry name" value="T6A_TsaB"/>
</dbReference>
<dbReference type="KEGG" id="htr:EPV75_06995"/>
<dbReference type="Gene3D" id="3.30.420.40">
    <property type="match status" value="2"/>
</dbReference>
<dbReference type="SUPFAM" id="SSF53067">
    <property type="entry name" value="Actin-like ATPase domain"/>
    <property type="match status" value="2"/>
</dbReference>
<keyword evidence="4" id="KW-0963">Cytoplasm</keyword>
<dbReference type="NCBIfam" id="TIGR03725">
    <property type="entry name" value="T6A_YeaZ"/>
    <property type="match status" value="1"/>
</dbReference>
<organism evidence="8 9">
    <name type="scientific">Hydrogenovibrio thermophilus</name>
    <dbReference type="NCBI Taxonomy" id="265883"/>
    <lineage>
        <taxon>Bacteria</taxon>
        <taxon>Pseudomonadati</taxon>
        <taxon>Pseudomonadota</taxon>
        <taxon>Gammaproteobacteria</taxon>
        <taxon>Thiotrichales</taxon>
        <taxon>Piscirickettsiaceae</taxon>
        <taxon>Hydrogenovibrio</taxon>
    </lineage>
</organism>
<dbReference type="GO" id="GO:0016740">
    <property type="term" value="F:transferase activity"/>
    <property type="evidence" value="ECO:0007669"/>
    <property type="project" value="UniProtKB-KW"/>
</dbReference>
<evidence type="ECO:0000313" key="9">
    <source>
        <dbReference type="Proteomes" id="UP000285478"/>
    </source>
</evidence>
<comment type="similarity">
    <text evidence="2">Belongs to the KAE1 / TsaD family. TsaB subfamily.</text>
</comment>
<evidence type="ECO:0000256" key="2">
    <source>
        <dbReference type="ARBA" id="ARBA00010493"/>
    </source>
</evidence>
<dbReference type="CDD" id="cd24032">
    <property type="entry name" value="ASKHA_NBD_TsaB"/>
    <property type="match status" value="1"/>
</dbReference>
<dbReference type="Pfam" id="PF00814">
    <property type="entry name" value="TsaD"/>
    <property type="match status" value="1"/>
</dbReference>
<dbReference type="EMBL" id="CP035033">
    <property type="protein sequence ID" value="QAB15425.1"/>
    <property type="molecule type" value="Genomic_DNA"/>
</dbReference>
<dbReference type="GO" id="GO:0002949">
    <property type="term" value="P:tRNA threonylcarbamoyladenosine modification"/>
    <property type="evidence" value="ECO:0007669"/>
    <property type="project" value="InterPro"/>
</dbReference>
<comment type="subcellular location">
    <subcellularLocation>
        <location evidence="1">Cytoplasm</location>
    </subcellularLocation>
</comment>
<accession>A0A410H3C0</accession>
<reference evidence="8 9" key="1">
    <citation type="journal article" date="2018" name="Environ. Microbiol.">
        <title>Genomes of ubiquitous marine and hypersaline Hydrogenovibrio, Thiomicrorhabdus and Thiomicrospira spp. encode a diversity of mechanisms to sustain chemolithoautotrophy in heterogeneous environments.</title>
        <authorList>
            <person name="Scott K.M."/>
            <person name="Williams J."/>
            <person name="Porter C.M.B."/>
            <person name="Russel S."/>
            <person name="Harmer T.L."/>
            <person name="Paul J.H."/>
            <person name="Antonen K.M."/>
            <person name="Bridges M.K."/>
            <person name="Camper G.J."/>
            <person name="Campla C.K."/>
            <person name="Casella L.G."/>
            <person name="Chase E."/>
            <person name="Conrad J.W."/>
            <person name="Cruz M.C."/>
            <person name="Dunlap D.S."/>
            <person name="Duran L."/>
            <person name="Fahsbender E.M."/>
            <person name="Goldsmith D.B."/>
            <person name="Keeley R.F."/>
            <person name="Kondoff M.R."/>
            <person name="Kussy B.I."/>
            <person name="Lane M.K."/>
            <person name="Lawler S."/>
            <person name="Leigh B.A."/>
            <person name="Lewis C."/>
            <person name="Lostal L.M."/>
            <person name="Marking D."/>
            <person name="Mancera P.A."/>
            <person name="McClenthan E.C."/>
            <person name="McIntyre E.A."/>
            <person name="Mine J.A."/>
            <person name="Modi S."/>
            <person name="Moore B.D."/>
            <person name="Morgan W.A."/>
            <person name="Nelson K.M."/>
            <person name="Nguyen K.N."/>
            <person name="Ogburn N."/>
            <person name="Parrino D.G."/>
            <person name="Pedapudi A.D."/>
            <person name="Pelham R.P."/>
            <person name="Preece A.M."/>
            <person name="Rampersad E.A."/>
            <person name="Richardson J.C."/>
            <person name="Rodgers C.M."/>
            <person name="Schaffer B.L."/>
            <person name="Sheridan N.E."/>
            <person name="Solone M.R."/>
            <person name="Staley Z.R."/>
            <person name="Tabuchi M."/>
            <person name="Waide R.J."/>
            <person name="Wanjugi P.W."/>
            <person name="Young S."/>
            <person name="Clum A."/>
            <person name="Daum C."/>
            <person name="Huntemann M."/>
            <person name="Ivanova N."/>
            <person name="Kyrpides N."/>
            <person name="Mikhailova N."/>
            <person name="Palaniappan K."/>
            <person name="Pillay M."/>
            <person name="Reddy T.B.K."/>
            <person name="Shapiro N."/>
            <person name="Stamatis D."/>
            <person name="Varghese N."/>
            <person name="Woyke T."/>
            <person name="Boden R."/>
            <person name="Freyermuth S.K."/>
            <person name="Kerfeld C.A."/>
        </authorList>
    </citation>
    <scope>NUCLEOTIDE SEQUENCE [LARGE SCALE GENOMIC DNA]</scope>
    <source>
        <strain evidence="8 9">JR-2</strain>
    </source>
</reference>
<proteinExistence type="inferred from homology"/>